<evidence type="ECO:0000256" key="3">
    <source>
        <dbReference type="ARBA" id="ARBA00023180"/>
    </source>
</evidence>
<dbReference type="EMBL" id="CAADRA010005781">
    <property type="protein sequence ID" value="VFT92629.1"/>
    <property type="molecule type" value="Genomic_DNA"/>
</dbReference>
<keyword evidence="4" id="KW-0961">Cell wall biogenesis/degradation</keyword>
<dbReference type="OrthoDB" id="412647at2759"/>
<comment type="subcellular location">
    <subcellularLocation>
        <location evidence="1">Membrane</location>
    </subcellularLocation>
</comment>
<organism evidence="8 9">
    <name type="scientific">Aphanomyces stellatus</name>
    <dbReference type="NCBI Taxonomy" id="120398"/>
    <lineage>
        <taxon>Eukaryota</taxon>
        <taxon>Sar</taxon>
        <taxon>Stramenopiles</taxon>
        <taxon>Oomycota</taxon>
        <taxon>Saprolegniomycetes</taxon>
        <taxon>Saprolegniales</taxon>
        <taxon>Verrucalvaceae</taxon>
        <taxon>Aphanomyces</taxon>
    </lineage>
</organism>
<dbReference type="GO" id="GO:0015926">
    <property type="term" value="F:glucosidase activity"/>
    <property type="evidence" value="ECO:0007669"/>
    <property type="project" value="TreeGrafter"/>
</dbReference>
<dbReference type="SUPFAM" id="SSF49899">
    <property type="entry name" value="Concanavalin A-like lectins/glucanases"/>
    <property type="match status" value="1"/>
</dbReference>
<dbReference type="Pfam" id="PF03935">
    <property type="entry name" value="SKN1_KRE6_Sbg1"/>
    <property type="match status" value="3"/>
</dbReference>
<proteinExistence type="predicted"/>
<dbReference type="AlphaFoldDB" id="A0A485L710"/>
<evidence type="ECO:0000256" key="6">
    <source>
        <dbReference type="SAM" id="SignalP"/>
    </source>
</evidence>
<evidence type="ECO:0000256" key="5">
    <source>
        <dbReference type="SAM" id="Phobius"/>
    </source>
</evidence>
<dbReference type="InterPro" id="IPR013320">
    <property type="entry name" value="ConA-like_dom_sf"/>
</dbReference>
<name>A0A485L710_9STRA</name>
<gene>
    <name evidence="8" type="primary">Aste57867_15842</name>
    <name evidence="7" type="ORF">As57867_015786</name>
    <name evidence="8" type="ORF">ASTE57867_15842</name>
</gene>
<evidence type="ECO:0000256" key="2">
    <source>
        <dbReference type="ARBA" id="ARBA00023136"/>
    </source>
</evidence>
<reference evidence="7" key="2">
    <citation type="submission" date="2019-06" db="EMBL/GenBank/DDBJ databases">
        <title>Genomics analysis of Aphanomyces spp. identifies a new class of oomycete effector associated with host adaptation.</title>
        <authorList>
            <person name="Gaulin E."/>
        </authorList>
    </citation>
    <scope>NUCLEOTIDE SEQUENCE</scope>
    <source>
        <strain evidence="7">CBS 578.67</strain>
    </source>
</reference>
<evidence type="ECO:0000313" key="9">
    <source>
        <dbReference type="Proteomes" id="UP000332933"/>
    </source>
</evidence>
<evidence type="ECO:0000313" key="8">
    <source>
        <dbReference type="EMBL" id="VFT92629.1"/>
    </source>
</evidence>
<dbReference type="GO" id="GO:0005789">
    <property type="term" value="C:endoplasmic reticulum membrane"/>
    <property type="evidence" value="ECO:0007669"/>
    <property type="project" value="TreeGrafter"/>
</dbReference>
<keyword evidence="5" id="KW-1133">Transmembrane helix</keyword>
<keyword evidence="9" id="KW-1185">Reference proteome</keyword>
<feature type="transmembrane region" description="Helical" evidence="5">
    <location>
        <begin position="690"/>
        <end position="710"/>
    </location>
</feature>
<accession>A0A485L710</accession>
<keyword evidence="3" id="KW-0325">Glycoprotein</keyword>
<protein>
    <submittedName>
        <fullName evidence="8">Aste57867_15842 protein</fullName>
    </submittedName>
</protein>
<feature type="signal peptide" evidence="6">
    <location>
        <begin position="1"/>
        <end position="22"/>
    </location>
</feature>
<dbReference type="GO" id="GO:0005886">
    <property type="term" value="C:plasma membrane"/>
    <property type="evidence" value="ECO:0007669"/>
    <property type="project" value="TreeGrafter"/>
</dbReference>
<evidence type="ECO:0000256" key="4">
    <source>
        <dbReference type="ARBA" id="ARBA00023316"/>
    </source>
</evidence>
<sequence>MHRNFVRRAALVAVAAAIGAHAKDYDYDMYPAKSGVGMWVDVQTPPEAMTKVSSRGETWDLVMSDEFNIDGRSFQAGKDHLWTALDIPDGVNAALELYNSSNVYTKGGYLVNKVESLETNVTYFNQWLEKPAFQSSTLYYSAGMMQSWNKFCLQGGLIEVSAKLPGAINTVPDDEHASATQNPNAQGVFWNNGQKLPLTPRDRVKDGAYYPTWPGIWLMGNLGRALFTASTTRMWPWTYNECDPTYDPHQMISACNATPGYGMHPNQGRGAPEIDILEGGGAAISSSIQIAPGMPDEYRRQPISKALGDGIYCVYGKGCATPGANIPDAPTSAFASRGHKNWYQGLKYASNNRCPAVPLDIQAYEPVAAVQANPALLTANVYDKTQMSAARDANANLSLIDGKGPNHWGINYNGTCFPIANGYIGAFLCDPDSMNPKCESPRKEGVAETKQMDKFEYQMDAISSNWDIGHEAYTTFYVYQVEWVTGDNGYVRWSLYNQPLFEIPSSALTNPPQATAGKPRNPKKIMIEEPLYVIFNVALAKAWGAVPPNADIGPCRGNATQPAPGSDAYKKANNICDSFPMYMEIDFIRIYQDKNTMFIGCDPPTHPTKKWIDGHVKWYTDAKNPLVPVNGGATCNVDEDCVSALATGPSGRCFKQRCSCVAGYGGPRCTKYVGSEKLSVDKPNYFGPQLVYPAVLSSALIAAVALTSIVRKRRLAAHATMASMAHTRKAKHGDHMDESSPAAMVMADADVVPGHARRFYAPANTVDPK</sequence>
<evidence type="ECO:0000313" key="7">
    <source>
        <dbReference type="EMBL" id="KAF0693155.1"/>
    </source>
</evidence>
<dbReference type="PANTHER" id="PTHR31361">
    <property type="entry name" value="BETA-GLUCAN SYNTHESIS-ASSOCIATED PROTEIN KRE6-RELATED"/>
    <property type="match status" value="1"/>
</dbReference>
<dbReference type="PANTHER" id="PTHR31361:SF1">
    <property type="entry name" value="BETA-GLUCAN SYNTHESIS-ASSOCIATED PROTEIN KRE6-RELATED"/>
    <property type="match status" value="1"/>
</dbReference>
<keyword evidence="6" id="KW-0732">Signal</keyword>
<dbReference type="Gene3D" id="2.60.120.200">
    <property type="match status" value="2"/>
</dbReference>
<dbReference type="GO" id="GO:0071555">
    <property type="term" value="P:cell wall organization"/>
    <property type="evidence" value="ECO:0007669"/>
    <property type="project" value="UniProtKB-KW"/>
</dbReference>
<evidence type="ECO:0000256" key="1">
    <source>
        <dbReference type="ARBA" id="ARBA00004370"/>
    </source>
</evidence>
<dbReference type="InterPro" id="IPR005629">
    <property type="entry name" value="Skn1/Kre6/Sbg1"/>
</dbReference>
<reference evidence="8 9" key="1">
    <citation type="submission" date="2019-03" db="EMBL/GenBank/DDBJ databases">
        <authorList>
            <person name="Gaulin E."/>
            <person name="Dumas B."/>
        </authorList>
    </citation>
    <scope>NUCLEOTIDE SEQUENCE [LARGE SCALE GENOMIC DNA]</scope>
    <source>
        <strain evidence="8">CBS 568.67</strain>
    </source>
</reference>
<dbReference type="Proteomes" id="UP000332933">
    <property type="component" value="Unassembled WGS sequence"/>
</dbReference>
<keyword evidence="5" id="KW-0812">Transmembrane</keyword>
<feature type="chain" id="PRO_5036355549" evidence="6">
    <location>
        <begin position="23"/>
        <end position="769"/>
    </location>
</feature>
<keyword evidence="2 5" id="KW-0472">Membrane</keyword>
<dbReference type="EMBL" id="VJMH01005760">
    <property type="protein sequence ID" value="KAF0693155.1"/>
    <property type="molecule type" value="Genomic_DNA"/>
</dbReference>
<dbReference type="GO" id="GO:0006078">
    <property type="term" value="P:(1-&gt;6)-beta-D-glucan biosynthetic process"/>
    <property type="evidence" value="ECO:0007669"/>
    <property type="project" value="TreeGrafter"/>
</dbReference>